<accession>A0ABP4A1T8</accession>
<protein>
    <submittedName>
        <fullName evidence="2">GPW/gp25 family protein</fullName>
    </submittedName>
</protein>
<dbReference type="RefSeq" id="WP_343965855.1">
    <property type="nucleotide sequence ID" value="NZ_BAAAHK010000003.1"/>
</dbReference>
<dbReference type="Proteomes" id="UP001500542">
    <property type="component" value="Unassembled WGS sequence"/>
</dbReference>
<dbReference type="InterPro" id="IPR007048">
    <property type="entry name" value="IraD/Gp25-like"/>
</dbReference>
<dbReference type="SUPFAM" id="SSF160719">
    <property type="entry name" value="gpW/gp25-like"/>
    <property type="match status" value="1"/>
</dbReference>
<dbReference type="EMBL" id="BAAAHK010000003">
    <property type="protein sequence ID" value="GAA0930227.1"/>
    <property type="molecule type" value="Genomic_DNA"/>
</dbReference>
<reference evidence="3" key="1">
    <citation type="journal article" date="2019" name="Int. J. Syst. Evol. Microbiol.">
        <title>The Global Catalogue of Microorganisms (GCM) 10K type strain sequencing project: providing services to taxonomists for standard genome sequencing and annotation.</title>
        <authorList>
            <consortium name="The Broad Institute Genomics Platform"/>
            <consortium name="The Broad Institute Genome Sequencing Center for Infectious Disease"/>
            <person name="Wu L."/>
            <person name="Ma J."/>
        </authorList>
    </citation>
    <scope>NUCLEOTIDE SEQUENCE [LARGE SCALE GENOMIC DNA]</scope>
    <source>
        <strain evidence="3">JCM 10977</strain>
    </source>
</reference>
<evidence type="ECO:0000259" key="1">
    <source>
        <dbReference type="Pfam" id="PF04965"/>
    </source>
</evidence>
<gene>
    <name evidence="2" type="ORF">GCM10009554_13140</name>
</gene>
<dbReference type="Gene3D" id="3.10.450.40">
    <property type="match status" value="1"/>
</dbReference>
<dbReference type="Pfam" id="PF04965">
    <property type="entry name" value="GPW_gp25"/>
    <property type="match status" value="1"/>
</dbReference>
<evidence type="ECO:0000313" key="3">
    <source>
        <dbReference type="Proteomes" id="UP001500542"/>
    </source>
</evidence>
<comment type="caution">
    <text evidence="2">The sequence shown here is derived from an EMBL/GenBank/DDBJ whole genome shotgun (WGS) entry which is preliminary data.</text>
</comment>
<evidence type="ECO:0000313" key="2">
    <source>
        <dbReference type="EMBL" id="GAA0930227.1"/>
    </source>
</evidence>
<feature type="domain" description="IraD/Gp25-like" evidence="1">
    <location>
        <begin position="27"/>
        <end position="116"/>
    </location>
</feature>
<proteinExistence type="predicted"/>
<organism evidence="2 3">
    <name type="scientific">Kribbella koreensis</name>
    <dbReference type="NCBI Taxonomy" id="57909"/>
    <lineage>
        <taxon>Bacteria</taxon>
        <taxon>Bacillati</taxon>
        <taxon>Actinomycetota</taxon>
        <taxon>Actinomycetes</taxon>
        <taxon>Propionibacteriales</taxon>
        <taxon>Kribbellaceae</taxon>
        <taxon>Kribbella</taxon>
    </lineage>
</organism>
<sequence length="140" mass="15474">MSSEFVGAGWAFPLRTDATGRIALVRQEREIEESIRLILGTSPGERPMRPEFGCGIQEHIFAPADATTAGKIIADVRIALDRWEPRIDLLDVRVHFDRIDAGALYIDLHYAISGSNSPRNLVFPFYLIPEHAELTTGGAA</sequence>
<keyword evidence="3" id="KW-1185">Reference proteome</keyword>
<name>A0ABP4A1T8_9ACTN</name>